<evidence type="ECO:0000313" key="2">
    <source>
        <dbReference type="Proteomes" id="UP001501285"/>
    </source>
</evidence>
<dbReference type="EMBL" id="BAAANB010000121">
    <property type="protein sequence ID" value="GAA1502231.1"/>
    <property type="molecule type" value="Genomic_DNA"/>
</dbReference>
<keyword evidence="2" id="KW-1185">Reference proteome</keyword>
<dbReference type="Proteomes" id="UP001501285">
    <property type="component" value="Unassembled WGS sequence"/>
</dbReference>
<protein>
    <submittedName>
        <fullName evidence="1">Uncharacterized protein</fullName>
    </submittedName>
</protein>
<evidence type="ECO:0000313" key="1">
    <source>
        <dbReference type="EMBL" id="GAA1502231.1"/>
    </source>
</evidence>
<sequence length="222" mass="24262">MIDELGRATFNVFPDDIRFADVARARDAGLFEGDPQRLALFVDPFPGVEGGGGNGFSLWQNVLDVYANVRPWMEGGLLFSGTTATLWGAYKGIAKFIRRHAPSLERRSTGLTQVEALGRLAKGPEQLGKLLGIPTGEAADLLVTLGLRAGRDTDTPDVILARRVTAVTAKVSTHFHLEPENLAEACKRASLVPFDGDELALEHTVTGIFEDLTELQNRKYWQ</sequence>
<proteinExistence type="predicted"/>
<reference evidence="1 2" key="1">
    <citation type="journal article" date="2019" name="Int. J. Syst. Evol. Microbiol.">
        <title>The Global Catalogue of Microorganisms (GCM) 10K type strain sequencing project: providing services to taxonomists for standard genome sequencing and annotation.</title>
        <authorList>
            <consortium name="The Broad Institute Genomics Platform"/>
            <consortium name="The Broad Institute Genome Sequencing Center for Infectious Disease"/>
            <person name="Wu L."/>
            <person name="Ma J."/>
        </authorList>
    </citation>
    <scope>NUCLEOTIDE SEQUENCE [LARGE SCALE GENOMIC DNA]</scope>
    <source>
        <strain evidence="1 2">JCM 14283</strain>
    </source>
</reference>
<dbReference type="RefSeq" id="WP_343994687.1">
    <property type="nucleotide sequence ID" value="NZ_BAAANB010000121.1"/>
</dbReference>
<gene>
    <name evidence="1" type="ORF">GCM10009740_38630</name>
</gene>
<accession>A0ABN1ZQC2</accession>
<name>A0ABN1ZQC2_9MICO</name>
<organism evidence="1 2">
    <name type="scientific">Terrabacter terrae</name>
    <dbReference type="NCBI Taxonomy" id="318434"/>
    <lineage>
        <taxon>Bacteria</taxon>
        <taxon>Bacillati</taxon>
        <taxon>Actinomycetota</taxon>
        <taxon>Actinomycetes</taxon>
        <taxon>Micrococcales</taxon>
        <taxon>Intrasporangiaceae</taxon>
        <taxon>Terrabacter</taxon>
    </lineage>
</organism>
<comment type="caution">
    <text evidence="1">The sequence shown here is derived from an EMBL/GenBank/DDBJ whole genome shotgun (WGS) entry which is preliminary data.</text>
</comment>